<keyword evidence="3" id="KW-0949">S-adenosyl-L-methionine</keyword>
<evidence type="ECO:0000256" key="3">
    <source>
        <dbReference type="ARBA" id="ARBA00022691"/>
    </source>
</evidence>
<reference evidence="5" key="1">
    <citation type="submission" date="2022-12" db="EMBL/GenBank/DDBJ databases">
        <title>Draft genome assemblies for two species of Escallonia (Escalloniales).</title>
        <authorList>
            <person name="Chanderbali A."/>
            <person name="Dervinis C."/>
            <person name="Anghel I."/>
            <person name="Soltis D."/>
            <person name="Soltis P."/>
            <person name="Zapata F."/>
        </authorList>
    </citation>
    <scope>NUCLEOTIDE SEQUENCE</scope>
    <source>
        <strain evidence="5">UCBG92.1500</strain>
        <tissue evidence="5">Leaf</tissue>
    </source>
</reference>
<comment type="caution">
    <text evidence="5">The sequence shown here is derived from an EMBL/GenBank/DDBJ whole genome shotgun (WGS) entry which is preliminary data.</text>
</comment>
<evidence type="ECO:0000259" key="4">
    <source>
        <dbReference type="Pfam" id="PF00891"/>
    </source>
</evidence>
<dbReference type="GO" id="GO:0008171">
    <property type="term" value="F:O-methyltransferase activity"/>
    <property type="evidence" value="ECO:0007669"/>
    <property type="project" value="InterPro"/>
</dbReference>
<evidence type="ECO:0000256" key="2">
    <source>
        <dbReference type="ARBA" id="ARBA00022679"/>
    </source>
</evidence>
<dbReference type="GO" id="GO:0032259">
    <property type="term" value="P:methylation"/>
    <property type="evidence" value="ECO:0007669"/>
    <property type="project" value="UniProtKB-KW"/>
</dbReference>
<dbReference type="AlphaFoldDB" id="A0AA88RNL2"/>
<gene>
    <name evidence="5" type="ORF">RJ640_015723</name>
</gene>
<dbReference type="PROSITE" id="PS51683">
    <property type="entry name" value="SAM_OMT_II"/>
    <property type="match status" value="1"/>
</dbReference>
<feature type="domain" description="O-methyltransferase C-terminal" evidence="4">
    <location>
        <begin position="46"/>
        <end position="107"/>
    </location>
</feature>
<accession>A0AA88RNL2</accession>
<evidence type="ECO:0000256" key="1">
    <source>
        <dbReference type="ARBA" id="ARBA00022603"/>
    </source>
</evidence>
<dbReference type="InterPro" id="IPR029063">
    <property type="entry name" value="SAM-dependent_MTases_sf"/>
</dbReference>
<keyword evidence="6" id="KW-1185">Reference proteome</keyword>
<keyword evidence="2" id="KW-0808">Transferase</keyword>
<dbReference type="PANTHER" id="PTHR11746">
    <property type="entry name" value="O-METHYLTRANSFERASE"/>
    <property type="match status" value="1"/>
</dbReference>
<keyword evidence="1" id="KW-0489">Methyltransferase</keyword>
<evidence type="ECO:0000313" key="5">
    <source>
        <dbReference type="EMBL" id="KAK2993244.1"/>
    </source>
</evidence>
<proteinExistence type="predicted"/>
<dbReference type="Proteomes" id="UP001187471">
    <property type="component" value="Unassembled WGS sequence"/>
</dbReference>
<dbReference type="EMBL" id="JAVXUO010000335">
    <property type="protein sequence ID" value="KAK2993244.1"/>
    <property type="molecule type" value="Genomic_DNA"/>
</dbReference>
<organism evidence="5 6">
    <name type="scientific">Escallonia rubra</name>
    <dbReference type="NCBI Taxonomy" id="112253"/>
    <lineage>
        <taxon>Eukaryota</taxon>
        <taxon>Viridiplantae</taxon>
        <taxon>Streptophyta</taxon>
        <taxon>Embryophyta</taxon>
        <taxon>Tracheophyta</taxon>
        <taxon>Spermatophyta</taxon>
        <taxon>Magnoliopsida</taxon>
        <taxon>eudicotyledons</taxon>
        <taxon>Gunneridae</taxon>
        <taxon>Pentapetalae</taxon>
        <taxon>asterids</taxon>
        <taxon>campanulids</taxon>
        <taxon>Escalloniales</taxon>
        <taxon>Escalloniaceae</taxon>
        <taxon>Escallonia</taxon>
    </lineage>
</organism>
<sequence>MSLGHLIAQGTVGASSRGSGSGGIDVGADGEPGGDGVVVCTGDTEAIPSKDEGGKLIVIDMMMENEKQDIESLETQLMWDMLMMVVLAGKERNEKEWRKLFLDAGFNDYKIHSVHGLRQTYQQVYTRPVLEGLTSTFIEKTKDEKHSLDQATHVQEEQVAVVIEVWYIKPEITQNLRISEKAHAVDWSDELESGKAVRLSGLCDKLGYRVRKAFSVESVKCSFSTEHCSLRYDDGRVASLHFLIQSTRKDVPVVQPDGSGFDYGNRNTPVALQVQKEIFLLPTIHMPKINSDKIGKPEIITCGSTVNLYANPASLFITVTLAAFNSSSKPVNSGDWVRKLQKQKDDVHGLNIGLEFGSGKYCAILRDEVENLGSEVSPDLGSVLPPKSTKSWFMKYSKVHLKLLVEKASEALLDLDALSGFTEIVLKTEEGPALTYITRLDH</sequence>
<protein>
    <recommendedName>
        <fullName evidence="4">O-methyltransferase C-terminal domain-containing protein</fullName>
    </recommendedName>
</protein>
<dbReference type="Gene3D" id="3.40.50.150">
    <property type="entry name" value="Vaccinia Virus protein VP39"/>
    <property type="match status" value="1"/>
</dbReference>
<dbReference type="InterPro" id="IPR001077">
    <property type="entry name" value="COMT_C"/>
</dbReference>
<dbReference type="SUPFAM" id="SSF53335">
    <property type="entry name" value="S-adenosyl-L-methionine-dependent methyltransferases"/>
    <property type="match status" value="1"/>
</dbReference>
<dbReference type="InterPro" id="IPR016461">
    <property type="entry name" value="COMT-like"/>
</dbReference>
<name>A0AA88RNL2_9ASTE</name>
<dbReference type="Pfam" id="PF00891">
    <property type="entry name" value="Methyltransf_2"/>
    <property type="match status" value="1"/>
</dbReference>
<evidence type="ECO:0000313" key="6">
    <source>
        <dbReference type="Proteomes" id="UP001187471"/>
    </source>
</evidence>